<feature type="non-terminal residue" evidence="1">
    <location>
        <position position="1"/>
    </location>
</feature>
<dbReference type="GeneID" id="71987401"/>
<gene>
    <name evidence="1" type="ORF">CLAFUR5_07523</name>
</gene>
<protein>
    <submittedName>
        <fullName evidence="1">Uncharacterized protein</fullName>
    </submittedName>
</protein>
<evidence type="ECO:0000313" key="1">
    <source>
        <dbReference type="EMBL" id="UJO19039.1"/>
    </source>
</evidence>
<accession>A0A9Q8PAS9</accession>
<dbReference type="RefSeq" id="XP_047763405.1">
    <property type="nucleotide sequence ID" value="XM_047906671.1"/>
</dbReference>
<organism evidence="1 2">
    <name type="scientific">Passalora fulva</name>
    <name type="common">Tomato leaf mold</name>
    <name type="synonym">Cladosporium fulvum</name>
    <dbReference type="NCBI Taxonomy" id="5499"/>
    <lineage>
        <taxon>Eukaryota</taxon>
        <taxon>Fungi</taxon>
        <taxon>Dikarya</taxon>
        <taxon>Ascomycota</taxon>
        <taxon>Pezizomycotina</taxon>
        <taxon>Dothideomycetes</taxon>
        <taxon>Dothideomycetidae</taxon>
        <taxon>Mycosphaerellales</taxon>
        <taxon>Mycosphaerellaceae</taxon>
        <taxon>Fulvia</taxon>
    </lineage>
</organism>
<dbReference type="Proteomes" id="UP000756132">
    <property type="component" value="Chromosome 6"/>
</dbReference>
<keyword evidence="2" id="KW-1185">Reference proteome</keyword>
<dbReference type="EMBL" id="CP090168">
    <property type="protein sequence ID" value="UJO19039.1"/>
    <property type="molecule type" value="Genomic_DNA"/>
</dbReference>
<sequence length="107" mass="12207">PQGAKQPYWQNVINEKHKIADLIVIKAGIVKNGTFINKANDNQASVNYVQRRPTGSLRLRAMSLFWKLVQLLVESGLKKTYTKASRPTIFTAHEYSDFPMDPKVYNV</sequence>
<reference evidence="1" key="2">
    <citation type="journal article" date="2022" name="Microb. Genom.">
        <title>A chromosome-scale genome assembly of the tomato pathogen Cladosporium fulvum reveals a compartmentalized genome architecture and the presence of a dispensable chromosome.</title>
        <authorList>
            <person name="Zaccaron A.Z."/>
            <person name="Chen L.H."/>
            <person name="Samaras A."/>
            <person name="Stergiopoulos I."/>
        </authorList>
    </citation>
    <scope>NUCLEOTIDE SEQUENCE</scope>
    <source>
        <strain evidence="1">Race5_Kim</strain>
    </source>
</reference>
<feature type="non-terminal residue" evidence="1">
    <location>
        <position position="107"/>
    </location>
</feature>
<proteinExistence type="predicted"/>
<dbReference type="AlphaFoldDB" id="A0A9Q8PAS9"/>
<dbReference type="KEGG" id="ffu:CLAFUR5_07523"/>
<evidence type="ECO:0000313" key="2">
    <source>
        <dbReference type="Proteomes" id="UP000756132"/>
    </source>
</evidence>
<reference evidence="1" key="1">
    <citation type="submission" date="2021-12" db="EMBL/GenBank/DDBJ databases">
        <authorList>
            <person name="Zaccaron A."/>
            <person name="Stergiopoulos I."/>
        </authorList>
    </citation>
    <scope>NUCLEOTIDE SEQUENCE</scope>
    <source>
        <strain evidence="1">Race5_Kim</strain>
    </source>
</reference>
<name>A0A9Q8PAS9_PASFU</name>